<dbReference type="Proteomes" id="UP001183202">
    <property type="component" value="Unassembled WGS sequence"/>
</dbReference>
<dbReference type="InterPro" id="IPR050246">
    <property type="entry name" value="Class_II_FBP_aldolase"/>
</dbReference>
<dbReference type="Gene3D" id="3.20.20.70">
    <property type="entry name" value="Aldolase class I"/>
    <property type="match status" value="1"/>
</dbReference>
<dbReference type="PANTHER" id="PTHR30304">
    <property type="entry name" value="D-TAGATOSE-1,6-BISPHOSPHATE ALDOLASE"/>
    <property type="match status" value="1"/>
</dbReference>
<comment type="caution">
    <text evidence="2">The sequence shown here is derived from an EMBL/GenBank/DDBJ whole genome shotgun (WGS) entry which is preliminary data.</text>
</comment>
<dbReference type="RefSeq" id="WP_311555206.1">
    <property type="nucleotide sequence ID" value="NZ_JAVREJ010000003.1"/>
</dbReference>
<dbReference type="PANTHER" id="PTHR30304:SF0">
    <property type="entry name" value="D-TAGATOSE-1,6-BISPHOSPHATE ALDOLASE SUBUNIT GATY-RELATED"/>
    <property type="match status" value="1"/>
</dbReference>
<name>A0ABU2N995_9PSEU</name>
<comment type="cofactor">
    <cofactor evidence="1">
        <name>Zn(2+)</name>
        <dbReference type="ChEBI" id="CHEBI:29105"/>
    </cofactor>
</comment>
<evidence type="ECO:0000313" key="3">
    <source>
        <dbReference type="Proteomes" id="UP001183202"/>
    </source>
</evidence>
<evidence type="ECO:0000313" key="2">
    <source>
        <dbReference type="EMBL" id="MDT0349224.1"/>
    </source>
</evidence>
<organism evidence="2 3">
    <name type="scientific">Pseudonocardia charpentierae</name>
    <dbReference type="NCBI Taxonomy" id="3075545"/>
    <lineage>
        <taxon>Bacteria</taxon>
        <taxon>Bacillati</taxon>
        <taxon>Actinomycetota</taxon>
        <taxon>Actinomycetes</taxon>
        <taxon>Pseudonocardiales</taxon>
        <taxon>Pseudonocardiaceae</taxon>
        <taxon>Pseudonocardia</taxon>
    </lineage>
</organism>
<accession>A0ABU2N995</accession>
<dbReference type="PIRSF" id="PIRSF001359">
    <property type="entry name" value="F_bP_aldolase_II"/>
    <property type="match status" value="1"/>
</dbReference>
<dbReference type="PROSITE" id="PS00602">
    <property type="entry name" value="ALDOLASE_CLASS_II_1"/>
    <property type="match status" value="1"/>
</dbReference>
<dbReference type="NCBIfam" id="TIGR00167">
    <property type="entry name" value="cbbA"/>
    <property type="match status" value="1"/>
</dbReference>
<keyword evidence="3" id="KW-1185">Reference proteome</keyword>
<dbReference type="InterPro" id="IPR013785">
    <property type="entry name" value="Aldolase_TIM"/>
</dbReference>
<reference evidence="3" key="1">
    <citation type="submission" date="2023-07" db="EMBL/GenBank/DDBJ databases">
        <title>30 novel species of actinomycetes from the DSMZ collection.</title>
        <authorList>
            <person name="Nouioui I."/>
        </authorList>
    </citation>
    <scope>NUCLEOTIDE SEQUENCE [LARGE SCALE GENOMIC DNA]</scope>
    <source>
        <strain evidence="3">DSM 45834</strain>
    </source>
</reference>
<dbReference type="EMBL" id="JAVREJ010000003">
    <property type="protein sequence ID" value="MDT0349224.1"/>
    <property type="molecule type" value="Genomic_DNA"/>
</dbReference>
<dbReference type="InterPro" id="IPR000771">
    <property type="entry name" value="FBA_II"/>
</dbReference>
<dbReference type="SUPFAM" id="SSF51569">
    <property type="entry name" value="Aldolase"/>
    <property type="match status" value="1"/>
</dbReference>
<evidence type="ECO:0000256" key="1">
    <source>
        <dbReference type="ARBA" id="ARBA00001947"/>
    </source>
</evidence>
<dbReference type="Pfam" id="PF01116">
    <property type="entry name" value="F_bP_aldolase"/>
    <property type="match status" value="1"/>
</dbReference>
<protein>
    <submittedName>
        <fullName evidence="2">Class II fructose-bisphosphate aldolase</fullName>
    </submittedName>
</protein>
<sequence length="294" mass="30918">MTIAKTVDLVVAAKEAGYAVPAVNIVDDLSLRAVVAAAEEAQSPVIIQTSVKTVKSIGAPLLSSIFSFAADAVSVPVSLHLDHCPDRSFITLAIENGWSSVLFDASDRELEQAWQETKEVVAEAHAKGVGVECEIENIVGVEDGVGSDEPGHAYSSEQLVEVVTTTGADLLAPQLGTAHGLYKASPVLLFDRVTELGKLSPVPVVLHGGTGLTDDDFRRFIANGVAKVNLSTTLKLTYMRAAQAHIAEAETKGKWEPVKMFDDITAAVKTTVREHMDQLGSTGKAAVSASGVSA</sequence>
<proteinExistence type="predicted"/>
<gene>
    <name evidence="2" type="ORF">RM445_06765</name>
</gene>